<sequence>MKVYKAINAVQSELAILGIT</sequence>
<accession>A0A6J5N9T8</accession>
<evidence type="ECO:0000313" key="1">
    <source>
        <dbReference type="EMBL" id="CAB4154201.1"/>
    </source>
</evidence>
<proteinExistence type="predicted"/>
<dbReference type="EMBL" id="LR796608">
    <property type="protein sequence ID" value="CAB4154201.1"/>
    <property type="molecule type" value="Genomic_DNA"/>
</dbReference>
<name>A0A6J5N9T8_9CAUD</name>
<protein>
    <submittedName>
        <fullName evidence="1">Uncharacterized protein</fullName>
    </submittedName>
</protein>
<reference evidence="1" key="1">
    <citation type="submission" date="2020-04" db="EMBL/GenBank/DDBJ databases">
        <authorList>
            <person name="Chiriac C."/>
            <person name="Salcher M."/>
            <person name="Ghai R."/>
            <person name="Kavagutti S V."/>
        </authorList>
    </citation>
    <scope>NUCLEOTIDE SEQUENCE</scope>
</reference>
<feature type="non-terminal residue" evidence="1">
    <location>
        <position position="20"/>
    </location>
</feature>
<gene>
    <name evidence="1" type="ORF">UFOVP632_49</name>
</gene>
<organism evidence="1">
    <name type="scientific">uncultured Caudovirales phage</name>
    <dbReference type="NCBI Taxonomy" id="2100421"/>
    <lineage>
        <taxon>Viruses</taxon>
        <taxon>Duplodnaviria</taxon>
        <taxon>Heunggongvirae</taxon>
        <taxon>Uroviricota</taxon>
        <taxon>Caudoviricetes</taxon>
        <taxon>Peduoviridae</taxon>
        <taxon>Maltschvirus</taxon>
        <taxon>Maltschvirus maltsch</taxon>
    </lineage>
</organism>